<protein>
    <submittedName>
        <fullName evidence="1">Uncharacterized protein</fullName>
    </submittedName>
</protein>
<dbReference type="Proteomes" id="UP000712600">
    <property type="component" value="Unassembled WGS sequence"/>
</dbReference>
<dbReference type="EMBL" id="QGKX02000095">
    <property type="protein sequence ID" value="KAF3574109.1"/>
    <property type="molecule type" value="Genomic_DNA"/>
</dbReference>
<organism evidence="1 2">
    <name type="scientific">Brassica cretica</name>
    <name type="common">Mustard</name>
    <dbReference type="NCBI Taxonomy" id="69181"/>
    <lineage>
        <taxon>Eukaryota</taxon>
        <taxon>Viridiplantae</taxon>
        <taxon>Streptophyta</taxon>
        <taxon>Embryophyta</taxon>
        <taxon>Tracheophyta</taxon>
        <taxon>Spermatophyta</taxon>
        <taxon>Magnoliopsida</taxon>
        <taxon>eudicotyledons</taxon>
        <taxon>Gunneridae</taxon>
        <taxon>Pentapetalae</taxon>
        <taxon>rosids</taxon>
        <taxon>malvids</taxon>
        <taxon>Brassicales</taxon>
        <taxon>Brassicaceae</taxon>
        <taxon>Brassiceae</taxon>
        <taxon>Brassica</taxon>
    </lineage>
</organism>
<evidence type="ECO:0000313" key="2">
    <source>
        <dbReference type="Proteomes" id="UP000712600"/>
    </source>
</evidence>
<reference evidence="1" key="1">
    <citation type="submission" date="2019-12" db="EMBL/GenBank/DDBJ databases">
        <title>Genome sequencing and annotation of Brassica cretica.</title>
        <authorList>
            <person name="Studholme D.J."/>
            <person name="Sarris P."/>
        </authorList>
    </citation>
    <scope>NUCLEOTIDE SEQUENCE</scope>
    <source>
        <strain evidence="1">PFS-109/04</strain>
        <tissue evidence="1">Leaf</tissue>
    </source>
</reference>
<comment type="caution">
    <text evidence="1">The sequence shown here is derived from an EMBL/GenBank/DDBJ whole genome shotgun (WGS) entry which is preliminary data.</text>
</comment>
<gene>
    <name evidence="1" type="ORF">F2Q69_00061345</name>
</gene>
<dbReference type="AlphaFoldDB" id="A0A8S9RMM5"/>
<name>A0A8S9RMM5_BRACR</name>
<accession>A0A8S9RMM5</accession>
<sequence>MSAASTDMTSWPSIDTQLQQRCRKRASTDTTYYKSVDTDVNCVRDGDYSIGSWADEHHHESFAVETLTYNPGADKLQDSFTDEELLNMQRLDETDQIQAEAAWERTRFSQSIDTRHQQSIDTRHQQYNVDRQPDPDGYAKAIDGRTLHVSREDITDILQTANGENNLFMHQRSNPEQKATKESYDTAGGIDNGFIQRSRHINHPSIDVDVSTSVARQPEFDRRAYDLYGKMKFYCEEKDEYGVYRDDKEFARYLDGRTIPVHNKDIRGLL</sequence>
<proteinExistence type="predicted"/>
<evidence type="ECO:0000313" key="1">
    <source>
        <dbReference type="EMBL" id="KAF3574109.1"/>
    </source>
</evidence>